<evidence type="ECO:0000313" key="2">
    <source>
        <dbReference type="Proteomes" id="UP000663207"/>
    </source>
</evidence>
<dbReference type="RefSeq" id="WP_207380058.1">
    <property type="nucleotide sequence ID" value="NZ_CP071502.1"/>
</dbReference>
<accession>A0ABX7R1G6</accession>
<dbReference type="Proteomes" id="UP000663207">
    <property type="component" value="Chromosome"/>
</dbReference>
<reference evidence="1 2" key="1">
    <citation type="submission" date="2021-03" db="EMBL/GenBank/DDBJ databases">
        <title>Novel species identification of genus Shewanella.</title>
        <authorList>
            <person name="Liu G."/>
            <person name="Zhang Q."/>
        </authorList>
    </citation>
    <scope>NUCLEOTIDE SEQUENCE [LARGE SCALE GENOMIC DNA]</scope>
    <source>
        <strain evidence="1 2">FJAT-52962</strain>
    </source>
</reference>
<dbReference type="EMBL" id="CP071502">
    <property type="protein sequence ID" value="QSX36728.1"/>
    <property type="molecule type" value="Genomic_DNA"/>
</dbReference>
<sequence>MKLFISLSGDTLIPLRWVPRMDAPMSWTHGGQMRRSELSHCRTRDTPQVLPWRLAGDVPVADGRWCGSAAIGVPLQQTLDHQNSNKYEEVWLLHHNSPLWSRRGCWVRNGDN</sequence>
<protein>
    <submittedName>
        <fullName evidence="1">Uncharacterized protein</fullName>
    </submittedName>
</protein>
<organism evidence="1 2">
    <name type="scientific">Shewanella sedimentimangrovi</name>
    <dbReference type="NCBI Taxonomy" id="2814293"/>
    <lineage>
        <taxon>Bacteria</taxon>
        <taxon>Pseudomonadati</taxon>
        <taxon>Pseudomonadota</taxon>
        <taxon>Gammaproteobacteria</taxon>
        <taxon>Alteromonadales</taxon>
        <taxon>Shewanellaceae</taxon>
        <taxon>Shewanella</taxon>
    </lineage>
</organism>
<name>A0ABX7R1G6_9GAMM</name>
<gene>
    <name evidence="1" type="ORF">JYB85_15840</name>
</gene>
<evidence type="ECO:0000313" key="1">
    <source>
        <dbReference type="EMBL" id="QSX36728.1"/>
    </source>
</evidence>
<keyword evidence="2" id="KW-1185">Reference proteome</keyword>
<proteinExistence type="predicted"/>